<evidence type="ECO:0000256" key="3">
    <source>
        <dbReference type="ARBA" id="ARBA00022989"/>
    </source>
</evidence>
<keyword evidence="8" id="KW-0378">Hydrolase</keyword>
<evidence type="ECO:0000256" key="6">
    <source>
        <dbReference type="SAM" id="Phobius"/>
    </source>
</evidence>
<protein>
    <submittedName>
        <fullName evidence="8">Rhomboid family intramembrane serine protease</fullName>
        <ecNumber evidence="8">3.4.21.105</ecNumber>
    </submittedName>
</protein>
<evidence type="ECO:0000256" key="1">
    <source>
        <dbReference type="ARBA" id="ARBA00004141"/>
    </source>
</evidence>
<evidence type="ECO:0000313" key="9">
    <source>
        <dbReference type="Proteomes" id="UP001225316"/>
    </source>
</evidence>
<feature type="transmembrane region" description="Helical" evidence="6">
    <location>
        <begin position="153"/>
        <end position="171"/>
    </location>
</feature>
<evidence type="ECO:0000259" key="7">
    <source>
        <dbReference type="Pfam" id="PF01694"/>
    </source>
</evidence>
<keyword evidence="4 6" id="KW-0472">Membrane</keyword>
<feature type="domain" description="Peptidase S54 rhomboid" evidence="7">
    <location>
        <begin position="67"/>
        <end position="200"/>
    </location>
</feature>
<comment type="subcellular location">
    <subcellularLocation>
        <location evidence="1">Membrane</location>
        <topology evidence="1">Multi-pass membrane protein</topology>
    </subcellularLocation>
</comment>
<feature type="transmembrane region" description="Helical" evidence="6">
    <location>
        <begin position="109"/>
        <end position="133"/>
    </location>
</feature>
<dbReference type="SUPFAM" id="SSF144091">
    <property type="entry name" value="Rhomboid-like"/>
    <property type="match status" value="1"/>
</dbReference>
<keyword evidence="9" id="KW-1185">Reference proteome</keyword>
<keyword evidence="2 6" id="KW-0812">Transmembrane</keyword>
<dbReference type="GO" id="GO:0006508">
    <property type="term" value="P:proteolysis"/>
    <property type="evidence" value="ECO:0007669"/>
    <property type="project" value="UniProtKB-KW"/>
</dbReference>
<feature type="region of interest" description="Disordered" evidence="5">
    <location>
        <begin position="274"/>
        <end position="335"/>
    </location>
</feature>
<dbReference type="GO" id="GO:0008233">
    <property type="term" value="F:peptidase activity"/>
    <property type="evidence" value="ECO:0007669"/>
    <property type="project" value="UniProtKB-KW"/>
</dbReference>
<dbReference type="EMBL" id="JARXHW010000002">
    <property type="protein sequence ID" value="MDQ8206182.1"/>
    <property type="molecule type" value="Genomic_DNA"/>
</dbReference>
<keyword evidence="8" id="KW-0645">Protease</keyword>
<dbReference type="Gene3D" id="1.20.1540.10">
    <property type="entry name" value="Rhomboid-like"/>
    <property type="match status" value="1"/>
</dbReference>
<comment type="caution">
    <text evidence="8">The sequence shown here is derived from an EMBL/GenBank/DDBJ whole genome shotgun (WGS) entry which is preliminary data.</text>
</comment>
<keyword evidence="3 6" id="KW-1133">Transmembrane helix</keyword>
<reference evidence="8 9" key="1">
    <citation type="submission" date="2023-04" db="EMBL/GenBank/DDBJ databases">
        <title>A novel bacteria isolated from coastal sediment.</title>
        <authorList>
            <person name="Liu X.-J."/>
            <person name="Du Z.-J."/>
        </authorList>
    </citation>
    <scope>NUCLEOTIDE SEQUENCE [LARGE SCALE GENOMIC DNA]</scope>
    <source>
        <strain evidence="8 9">SDUM461003</strain>
    </source>
</reference>
<evidence type="ECO:0000256" key="4">
    <source>
        <dbReference type="ARBA" id="ARBA00023136"/>
    </source>
</evidence>
<dbReference type="InterPro" id="IPR022764">
    <property type="entry name" value="Peptidase_S54_rhomboid_dom"/>
</dbReference>
<organism evidence="8 9">
    <name type="scientific">Thalassobacterium maritimum</name>
    <dbReference type="NCBI Taxonomy" id="3041265"/>
    <lineage>
        <taxon>Bacteria</taxon>
        <taxon>Pseudomonadati</taxon>
        <taxon>Verrucomicrobiota</taxon>
        <taxon>Opitutia</taxon>
        <taxon>Puniceicoccales</taxon>
        <taxon>Coraliomargaritaceae</taxon>
        <taxon>Thalassobacterium</taxon>
    </lineage>
</organism>
<sequence>MNTENKTEQSADLRWPDFTVSLRVGFFVILALSAIMALLQLYLPAGNGNSWLVIQSNGLGAFPEAITAIVSTHFFHASWEHLWINLGGLWIAGLIAFSLAGYQRALMAMVYGGLLAGIVFVCVGAEGTTYLGASPLVYGFVGLIIPSALRKGMLPTLLLVIGLSVIGKLLFDSIRDTAVSAEYGVVWLGYFCGLMGGFMADLNNPTEAVRVLHKKGFIDGRATEALLRETCPELYIEVPDYEEELMSAAEEIVREKKLKKQAVEEAIRAKQEAKEKAARAKRMANEDEMRAKKSTKDEAIRKKQEIKDAKLRARQLTKDAKRQAKFDKKQRGEMQ</sequence>
<evidence type="ECO:0000256" key="5">
    <source>
        <dbReference type="SAM" id="MobiDB-lite"/>
    </source>
</evidence>
<feature type="transmembrane region" description="Helical" evidence="6">
    <location>
        <begin position="20"/>
        <end position="43"/>
    </location>
</feature>
<dbReference type="EC" id="3.4.21.105" evidence="8"/>
<dbReference type="PANTHER" id="PTHR43066">
    <property type="entry name" value="RHOMBOID-RELATED PROTEIN"/>
    <property type="match status" value="1"/>
</dbReference>
<feature type="transmembrane region" description="Helical" evidence="6">
    <location>
        <begin position="82"/>
        <end position="102"/>
    </location>
</feature>
<dbReference type="RefSeq" id="WP_308948185.1">
    <property type="nucleotide sequence ID" value="NZ_JARXHW010000002.1"/>
</dbReference>
<dbReference type="Pfam" id="PF01694">
    <property type="entry name" value="Rhomboid"/>
    <property type="match status" value="1"/>
</dbReference>
<gene>
    <name evidence="8" type="ORF">QEH52_01580</name>
</gene>
<proteinExistence type="predicted"/>
<accession>A0ABU1AT64</accession>
<dbReference type="InterPro" id="IPR035952">
    <property type="entry name" value="Rhomboid-like_sf"/>
</dbReference>
<feature type="transmembrane region" description="Helical" evidence="6">
    <location>
        <begin position="183"/>
        <end position="200"/>
    </location>
</feature>
<evidence type="ECO:0000313" key="8">
    <source>
        <dbReference type="EMBL" id="MDQ8206182.1"/>
    </source>
</evidence>
<dbReference type="Proteomes" id="UP001225316">
    <property type="component" value="Unassembled WGS sequence"/>
</dbReference>
<evidence type="ECO:0000256" key="2">
    <source>
        <dbReference type="ARBA" id="ARBA00022692"/>
    </source>
</evidence>
<name>A0ABU1AT64_9BACT</name>